<protein>
    <recommendedName>
        <fullName evidence="1">non-specific serine/threonine protein kinase</fullName>
        <ecNumber evidence="1">2.7.11.1</ecNumber>
    </recommendedName>
</protein>
<keyword evidence="10" id="KW-1185">Reference proteome</keyword>
<name>A0A5S9IMX2_UABAM</name>
<gene>
    <name evidence="9" type="ORF">UABAM_01857</name>
</gene>
<keyword evidence="7" id="KW-0812">Transmembrane</keyword>
<dbReference type="OrthoDB" id="6111975at2"/>
<proteinExistence type="predicted"/>
<dbReference type="PANTHER" id="PTHR24348">
    <property type="entry name" value="SERINE/THREONINE-PROTEIN KINASE UNC-51-RELATED"/>
    <property type="match status" value="1"/>
</dbReference>
<dbReference type="EC" id="2.7.11.1" evidence="1"/>
<dbReference type="Pfam" id="PF00069">
    <property type="entry name" value="Pkinase"/>
    <property type="match status" value="1"/>
</dbReference>
<evidence type="ECO:0000256" key="5">
    <source>
        <dbReference type="ARBA" id="ARBA00022777"/>
    </source>
</evidence>
<dbReference type="SMART" id="SM00220">
    <property type="entry name" value="S_TKc"/>
    <property type="match status" value="1"/>
</dbReference>
<feature type="domain" description="Protein kinase" evidence="8">
    <location>
        <begin position="14"/>
        <end position="277"/>
    </location>
</feature>
<dbReference type="SUPFAM" id="SSF56112">
    <property type="entry name" value="Protein kinase-like (PK-like)"/>
    <property type="match status" value="1"/>
</dbReference>
<dbReference type="KEGG" id="uam:UABAM_01857"/>
<evidence type="ECO:0000256" key="1">
    <source>
        <dbReference type="ARBA" id="ARBA00012513"/>
    </source>
</evidence>
<dbReference type="GO" id="GO:0005829">
    <property type="term" value="C:cytosol"/>
    <property type="evidence" value="ECO:0007669"/>
    <property type="project" value="TreeGrafter"/>
</dbReference>
<dbReference type="Proteomes" id="UP000326354">
    <property type="component" value="Chromosome"/>
</dbReference>
<evidence type="ECO:0000256" key="3">
    <source>
        <dbReference type="ARBA" id="ARBA00022679"/>
    </source>
</evidence>
<dbReference type="AlphaFoldDB" id="A0A5S9IMX2"/>
<dbReference type="GO" id="GO:0042594">
    <property type="term" value="P:response to starvation"/>
    <property type="evidence" value="ECO:0007669"/>
    <property type="project" value="TreeGrafter"/>
</dbReference>
<dbReference type="PANTHER" id="PTHR24348:SF22">
    <property type="entry name" value="NON-SPECIFIC SERINE_THREONINE PROTEIN KINASE"/>
    <property type="match status" value="1"/>
</dbReference>
<reference evidence="9 10" key="1">
    <citation type="submission" date="2019-08" db="EMBL/GenBank/DDBJ databases">
        <title>Complete genome sequence of Candidatus Uab amorphum.</title>
        <authorList>
            <person name="Shiratori T."/>
            <person name="Suzuki S."/>
            <person name="Kakizawa Y."/>
            <person name="Ishida K."/>
        </authorList>
    </citation>
    <scope>NUCLEOTIDE SEQUENCE [LARGE SCALE GENOMIC DNA]</scope>
    <source>
        <strain evidence="9 10">SRT547</strain>
    </source>
</reference>
<dbReference type="InterPro" id="IPR011009">
    <property type="entry name" value="Kinase-like_dom_sf"/>
</dbReference>
<dbReference type="InterPro" id="IPR008271">
    <property type="entry name" value="Ser/Thr_kinase_AS"/>
</dbReference>
<evidence type="ECO:0000256" key="6">
    <source>
        <dbReference type="ARBA" id="ARBA00022840"/>
    </source>
</evidence>
<evidence type="ECO:0000259" key="8">
    <source>
        <dbReference type="PROSITE" id="PS50011"/>
    </source>
</evidence>
<accession>A0A5S9IMX2</accession>
<keyword evidence="2 9" id="KW-0723">Serine/threonine-protein kinase</keyword>
<keyword evidence="3" id="KW-0808">Transferase</keyword>
<dbReference type="GO" id="GO:0005524">
    <property type="term" value="F:ATP binding"/>
    <property type="evidence" value="ECO:0007669"/>
    <property type="project" value="UniProtKB-KW"/>
</dbReference>
<dbReference type="PROSITE" id="PS50011">
    <property type="entry name" value="PROTEIN_KINASE_DOM"/>
    <property type="match status" value="1"/>
</dbReference>
<dbReference type="InterPro" id="IPR000719">
    <property type="entry name" value="Prot_kinase_dom"/>
</dbReference>
<keyword evidence="4" id="KW-0547">Nucleotide-binding</keyword>
<dbReference type="GO" id="GO:0004674">
    <property type="term" value="F:protein serine/threonine kinase activity"/>
    <property type="evidence" value="ECO:0007669"/>
    <property type="project" value="UniProtKB-KW"/>
</dbReference>
<dbReference type="PROSITE" id="PS00108">
    <property type="entry name" value="PROTEIN_KINASE_ST"/>
    <property type="match status" value="1"/>
</dbReference>
<dbReference type="Gene3D" id="1.10.510.10">
    <property type="entry name" value="Transferase(Phosphotransferase) domain 1"/>
    <property type="match status" value="1"/>
</dbReference>
<organism evidence="9 10">
    <name type="scientific">Uabimicrobium amorphum</name>
    <dbReference type="NCBI Taxonomy" id="2596890"/>
    <lineage>
        <taxon>Bacteria</taxon>
        <taxon>Pseudomonadati</taxon>
        <taxon>Planctomycetota</taxon>
        <taxon>Candidatus Uabimicrobiia</taxon>
        <taxon>Candidatus Uabimicrobiales</taxon>
        <taxon>Candidatus Uabimicrobiaceae</taxon>
        <taxon>Candidatus Uabimicrobium</taxon>
    </lineage>
</organism>
<dbReference type="Gene3D" id="3.30.200.20">
    <property type="entry name" value="Phosphorylase Kinase, domain 1"/>
    <property type="match status" value="1"/>
</dbReference>
<keyword evidence="7" id="KW-1133">Transmembrane helix</keyword>
<dbReference type="GO" id="GO:0034045">
    <property type="term" value="C:phagophore assembly site membrane"/>
    <property type="evidence" value="ECO:0007669"/>
    <property type="project" value="TreeGrafter"/>
</dbReference>
<keyword evidence="5 9" id="KW-0418">Kinase</keyword>
<evidence type="ECO:0000256" key="4">
    <source>
        <dbReference type="ARBA" id="ARBA00022741"/>
    </source>
</evidence>
<evidence type="ECO:0000313" key="10">
    <source>
        <dbReference type="Proteomes" id="UP000326354"/>
    </source>
</evidence>
<evidence type="ECO:0000313" key="9">
    <source>
        <dbReference type="EMBL" id="BBM83505.1"/>
    </source>
</evidence>
<keyword evidence="7" id="KW-0472">Membrane</keyword>
<evidence type="ECO:0000256" key="2">
    <source>
        <dbReference type="ARBA" id="ARBA00022527"/>
    </source>
</evidence>
<dbReference type="FunFam" id="1.10.510.10:FF:000021">
    <property type="entry name" value="Serine/threonine protein kinase"/>
    <property type="match status" value="1"/>
</dbReference>
<feature type="transmembrane region" description="Helical" evidence="7">
    <location>
        <begin position="376"/>
        <end position="401"/>
    </location>
</feature>
<dbReference type="GO" id="GO:0005776">
    <property type="term" value="C:autophagosome"/>
    <property type="evidence" value="ECO:0007669"/>
    <property type="project" value="TreeGrafter"/>
</dbReference>
<keyword evidence="6" id="KW-0067">ATP-binding</keyword>
<dbReference type="EMBL" id="AP019860">
    <property type="protein sequence ID" value="BBM83505.1"/>
    <property type="molecule type" value="Genomic_DNA"/>
</dbReference>
<dbReference type="InterPro" id="IPR045269">
    <property type="entry name" value="Atg1-like"/>
</dbReference>
<dbReference type="CDD" id="cd14014">
    <property type="entry name" value="STKc_PknB_like"/>
    <property type="match status" value="1"/>
</dbReference>
<sequence length="406" mass="45051">MAADPFVGKTFGKCRLKKKIGKGAIGIVYRARHLTLNIDVAVKLLKPQTSFFNSSTTQRFQREAKTAGCLEHRNVLKIFDIGQEEDIHYIVMEYVDGKSVDDYLAKQGALPIKTSIKIIKQAAEGLAAAHAANILHRDVKPANILISRKDEVVKLADFGLARLNSQNNIKLTDTGSIVGTMGYTAPEQMKGNPTVFSDLYSLGITLFEMLTGKLPYQGESAYAVINKHAKAPIPSVRSIRSEVPQALDDFVQQLMAKNPQDRPQSANYVATFLDTFLQKLRKGIVEKKPVSTRRNRRQIDTLKTSTERMPMVQKRDRSAYNTKVRVASQKTVVTTPQKTLTSPQVTTAAAVSSTEEIDSISGTFEYQLPVKTVDQLWLIIITIFFIITAILTSSLALVIFFNKVNG</sequence>
<evidence type="ECO:0000256" key="7">
    <source>
        <dbReference type="SAM" id="Phobius"/>
    </source>
</evidence>
<dbReference type="RefSeq" id="WP_151967702.1">
    <property type="nucleotide sequence ID" value="NZ_AP019860.1"/>
</dbReference>